<sequence length="391" mass="43216">MGVSIDVAWKSLNKHQEELCGDKVEVLKTDDSDIVILADGMGSGVKANILATLTSKILGTMLHEGAALESCVETVARTLPICKVRKVAYATFSILQIFHSGEAYLVEFDNPSCVFIRDGKLINYPYETREIEGKKIHEYRFTVKKNDCFVLMSDGVIYAGAGAILDLEGWTWDAMAEYTLKCTKQTLSASRLAVMLSQACSELYEEKPGDDTTVAVARVIERRIVNIFTGPPAKKEDDERLMHDFMHTEGKKVVAGGTSANIAARVLRKEIVTKADTSSPDVPPMASIDGIDLVTEGVITLGKSLKLLKKYVRDEFDTEFFDELDADNGASRLAKLLIEECTELNLFVGTAVNAAHKETALNFDLSMRQNLVEQLVRTAEEMGKTVKVMYY</sequence>
<protein>
    <submittedName>
        <fullName evidence="2">Serine/threonine-protein phosphatase</fullName>
    </submittedName>
</protein>
<proteinExistence type="predicted"/>
<gene>
    <name evidence="2" type="ORF">H9757_10525</name>
</gene>
<dbReference type="PANTHER" id="PTHR35801">
    <property type="entry name" value="PHOSPHOSERINE PHOSPHATASE RSBX"/>
    <property type="match status" value="1"/>
</dbReference>
<dbReference type="SMART" id="SM00331">
    <property type="entry name" value="PP2C_SIG"/>
    <property type="match status" value="1"/>
</dbReference>
<feature type="domain" description="PPM-type phosphatase" evidence="1">
    <location>
        <begin position="4"/>
        <end position="219"/>
    </location>
</feature>
<dbReference type="Proteomes" id="UP000823894">
    <property type="component" value="Unassembled WGS sequence"/>
</dbReference>
<evidence type="ECO:0000259" key="1">
    <source>
        <dbReference type="SMART" id="SM00331"/>
    </source>
</evidence>
<dbReference type="InterPro" id="IPR001932">
    <property type="entry name" value="PPM-type_phosphatase-like_dom"/>
</dbReference>
<dbReference type="SUPFAM" id="SSF81606">
    <property type="entry name" value="PP2C-like"/>
    <property type="match status" value="1"/>
</dbReference>
<dbReference type="Gene3D" id="3.60.40.10">
    <property type="entry name" value="PPM-type phosphatase domain"/>
    <property type="match status" value="1"/>
</dbReference>
<organism evidence="2 3">
    <name type="scientific">Candidatus Mediterraneibacter faecigallinarum</name>
    <dbReference type="NCBI Taxonomy" id="2838669"/>
    <lineage>
        <taxon>Bacteria</taxon>
        <taxon>Bacillati</taxon>
        <taxon>Bacillota</taxon>
        <taxon>Clostridia</taxon>
        <taxon>Lachnospirales</taxon>
        <taxon>Lachnospiraceae</taxon>
        <taxon>Mediterraneibacter</taxon>
    </lineage>
</organism>
<reference evidence="2" key="2">
    <citation type="submission" date="2021-04" db="EMBL/GenBank/DDBJ databases">
        <authorList>
            <person name="Gilroy R."/>
        </authorList>
    </citation>
    <scope>NUCLEOTIDE SEQUENCE</scope>
    <source>
        <strain evidence="2">ChiGjej1B1-1692</strain>
    </source>
</reference>
<comment type="caution">
    <text evidence="2">The sequence shown here is derived from an EMBL/GenBank/DDBJ whole genome shotgun (WGS) entry which is preliminary data.</text>
</comment>
<dbReference type="PANTHER" id="PTHR35801:SF1">
    <property type="entry name" value="PHOSPHOSERINE PHOSPHATASE RSBX"/>
    <property type="match status" value="1"/>
</dbReference>
<accession>A0A9D2NW13</accession>
<dbReference type="Pfam" id="PF07228">
    <property type="entry name" value="SpoIIE"/>
    <property type="match status" value="1"/>
</dbReference>
<dbReference type="InterPro" id="IPR039248">
    <property type="entry name" value="Ptase_RsbX"/>
</dbReference>
<evidence type="ECO:0000313" key="3">
    <source>
        <dbReference type="Proteomes" id="UP000823894"/>
    </source>
</evidence>
<dbReference type="InterPro" id="IPR036457">
    <property type="entry name" value="PPM-type-like_dom_sf"/>
</dbReference>
<dbReference type="AlphaFoldDB" id="A0A9D2NW13"/>
<reference evidence="2" key="1">
    <citation type="journal article" date="2021" name="PeerJ">
        <title>Extensive microbial diversity within the chicken gut microbiome revealed by metagenomics and culture.</title>
        <authorList>
            <person name="Gilroy R."/>
            <person name="Ravi A."/>
            <person name="Getino M."/>
            <person name="Pursley I."/>
            <person name="Horton D.L."/>
            <person name="Alikhan N.F."/>
            <person name="Baker D."/>
            <person name="Gharbi K."/>
            <person name="Hall N."/>
            <person name="Watson M."/>
            <person name="Adriaenssens E.M."/>
            <person name="Foster-Nyarko E."/>
            <person name="Jarju S."/>
            <person name="Secka A."/>
            <person name="Antonio M."/>
            <person name="Oren A."/>
            <person name="Chaudhuri R.R."/>
            <person name="La Ragione R."/>
            <person name="Hildebrand F."/>
            <person name="Pallen M.J."/>
        </authorList>
    </citation>
    <scope>NUCLEOTIDE SEQUENCE</scope>
    <source>
        <strain evidence="2">ChiGjej1B1-1692</strain>
    </source>
</reference>
<dbReference type="EMBL" id="DWWK01000170">
    <property type="protein sequence ID" value="HJC39475.1"/>
    <property type="molecule type" value="Genomic_DNA"/>
</dbReference>
<evidence type="ECO:0000313" key="2">
    <source>
        <dbReference type="EMBL" id="HJC39475.1"/>
    </source>
</evidence>
<name>A0A9D2NW13_9FIRM</name>